<dbReference type="PANTHER" id="PTHR33064:SF37">
    <property type="entry name" value="RIBONUCLEASE H"/>
    <property type="match status" value="1"/>
</dbReference>
<dbReference type="CDD" id="cd01647">
    <property type="entry name" value="RT_LTR"/>
    <property type="match status" value="1"/>
</dbReference>
<dbReference type="AlphaFoldDB" id="A0A2P4WXI5"/>
<keyword evidence="2" id="KW-0548">Nucleotidyltransferase</keyword>
<keyword evidence="3" id="KW-1185">Reference proteome</keyword>
<dbReference type="Gene3D" id="3.30.70.270">
    <property type="match status" value="2"/>
</dbReference>
<proteinExistence type="predicted"/>
<dbReference type="InterPro" id="IPR000477">
    <property type="entry name" value="RT_dom"/>
</dbReference>
<dbReference type="GO" id="GO:0003964">
    <property type="term" value="F:RNA-directed DNA polymerase activity"/>
    <property type="evidence" value="ECO:0007669"/>
    <property type="project" value="UniProtKB-KW"/>
</dbReference>
<dbReference type="Pfam" id="PF00078">
    <property type="entry name" value="RVT_1"/>
    <property type="match status" value="1"/>
</dbReference>
<protein>
    <submittedName>
        <fullName evidence="2">Reverse transcriptase</fullName>
    </submittedName>
</protein>
<comment type="caution">
    <text evidence="2">The sequence shown here is derived from an EMBL/GenBank/DDBJ whole genome shotgun (WGS) entry which is preliminary data.</text>
</comment>
<dbReference type="SUPFAM" id="SSF56672">
    <property type="entry name" value="DNA/RNA polymerases"/>
    <property type="match status" value="1"/>
</dbReference>
<dbReference type="PANTHER" id="PTHR33064">
    <property type="entry name" value="POL PROTEIN"/>
    <property type="match status" value="1"/>
</dbReference>
<reference evidence="2 3" key="1">
    <citation type="journal article" date="2017" name="Genome Biol. Evol.">
        <title>Phytophthora megakarya and P. palmivora, closely related causal agents of cacao black pod rot, underwent increases in genome sizes and gene numbers by different mechanisms.</title>
        <authorList>
            <person name="Ali S.S."/>
            <person name="Shao J."/>
            <person name="Lary D.J."/>
            <person name="Kronmiller B."/>
            <person name="Shen D."/>
            <person name="Strem M.D."/>
            <person name="Amoako-Attah I."/>
            <person name="Akrofi A.Y."/>
            <person name="Begoude B.A."/>
            <person name="Ten Hoopen G.M."/>
            <person name="Coulibaly K."/>
            <person name="Kebe B.I."/>
            <person name="Melnick R.L."/>
            <person name="Guiltinan M.J."/>
            <person name="Tyler B.M."/>
            <person name="Meinhardt L.W."/>
            <person name="Bailey B.A."/>
        </authorList>
    </citation>
    <scope>NUCLEOTIDE SEQUENCE [LARGE SCALE GENOMIC DNA]</scope>
    <source>
        <strain evidence="3">sbr112.9</strain>
    </source>
</reference>
<evidence type="ECO:0000313" key="3">
    <source>
        <dbReference type="Proteomes" id="UP000237271"/>
    </source>
</evidence>
<name>A0A2P4WXI5_9STRA</name>
<dbReference type="EMBL" id="NCKW01020405">
    <property type="protein sequence ID" value="POM58000.1"/>
    <property type="molecule type" value="Genomic_DNA"/>
</dbReference>
<sequence>MTRKPTEIEYIFVIRLKTEKESGEDKKQVVNIDSYRGHPSYSVLLKHKPVFQQKLPSCLPPIERGVHEINVDTKEAIFLEVIPSTRKVIRDSVEEMLAAGLIRPSTSPHGAPTFCVKKPVGWRIVHDYRALNMHTIRRTLPMSRKDKIIDKMQGAYWFSCMNVFSGYYQFRVRESDVPFTALQAPDGAYEYLVLQWVSQPPPTFNAGVRRMLTDFSDICESYVDDIYVYTKSQSIEKHLEALDRVLTRLEEKHYFVKLSKCVFCVDAIPCLGDYVGRNGVCIDPAKVKILRDWPLPRTRNELQSFLGTAVYVRRFCNDFASDTAPLFDVQRKRKTET</sequence>
<dbReference type="InterPro" id="IPR043502">
    <property type="entry name" value="DNA/RNA_pol_sf"/>
</dbReference>
<keyword evidence="2" id="KW-0695">RNA-directed DNA polymerase</keyword>
<dbReference type="InterPro" id="IPR043128">
    <property type="entry name" value="Rev_trsase/Diguanyl_cyclase"/>
</dbReference>
<feature type="domain" description="Reverse transcriptase" evidence="1">
    <location>
        <begin position="117"/>
        <end position="272"/>
    </location>
</feature>
<dbReference type="Gene3D" id="3.10.10.10">
    <property type="entry name" value="HIV Type 1 Reverse Transcriptase, subunit A, domain 1"/>
    <property type="match status" value="1"/>
</dbReference>
<keyword evidence="2" id="KW-0808">Transferase</keyword>
<evidence type="ECO:0000313" key="2">
    <source>
        <dbReference type="EMBL" id="POM58000.1"/>
    </source>
</evidence>
<dbReference type="OrthoDB" id="121519at2759"/>
<dbReference type="Proteomes" id="UP000237271">
    <property type="component" value="Unassembled WGS sequence"/>
</dbReference>
<gene>
    <name evidence="2" type="ORF">PHPALM_37410</name>
</gene>
<accession>A0A2P4WXI5</accession>
<dbReference type="InterPro" id="IPR051320">
    <property type="entry name" value="Viral_Replic_Matur_Polypro"/>
</dbReference>
<organism evidence="2 3">
    <name type="scientific">Phytophthora palmivora</name>
    <dbReference type="NCBI Taxonomy" id="4796"/>
    <lineage>
        <taxon>Eukaryota</taxon>
        <taxon>Sar</taxon>
        <taxon>Stramenopiles</taxon>
        <taxon>Oomycota</taxon>
        <taxon>Peronosporomycetes</taxon>
        <taxon>Peronosporales</taxon>
        <taxon>Peronosporaceae</taxon>
        <taxon>Phytophthora</taxon>
    </lineage>
</organism>
<evidence type="ECO:0000259" key="1">
    <source>
        <dbReference type="Pfam" id="PF00078"/>
    </source>
</evidence>